<reference evidence="5 6" key="1">
    <citation type="submission" date="2020-02" db="EMBL/GenBank/DDBJ databases">
        <title>Genome sequence of strain CCNWXJ40-4.</title>
        <authorList>
            <person name="Gao J."/>
            <person name="Sun J."/>
        </authorList>
    </citation>
    <scope>NUCLEOTIDE SEQUENCE [LARGE SCALE GENOMIC DNA]</scope>
    <source>
        <strain evidence="5 6">CCNWXJ 40-4</strain>
    </source>
</reference>
<dbReference type="GO" id="GO:0032955">
    <property type="term" value="P:regulation of division septum assembly"/>
    <property type="evidence" value="ECO:0007669"/>
    <property type="project" value="InterPro"/>
</dbReference>
<dbReference type="InterPro" id="IPR036707">
    <property type="entry name" value="MinE_sf"/>
</dbReference>
<dbReference type="NCBIfam" id="TIGR01215">
    <property type="entry name" value="minE"/>
    <property type="match status" value="1"/>
</dbReference>
<dbReference type="Gene3D" id="3.30.1070.10">
    <property type="entry name" value="Cell division topological specificity factor MinE"/>
    <property type="match status" value="1"/>
</dbReference>
<evidence type="ECO:0000313" key="6">
    <source>
        <dbReference type="Proteomes" id="UP001642900"/>
    </source>
</evidence>
<protein>
    <recommendedName>
        <fullName evidence="2 4">Cell division topological specificity factor</fullName>
    </recommendedName>
</protein>
<dbReference type="InterPro" id="IPR005527">
    <property type="entry name" value="MinE"/>
</dbReference>
<dbReference type="RefSeq" id="WP_165022722.1">
    <property type="nucleotide sequence ID" value="NZ_JAAKZF010000001.1"/>
</dbReference>
<organism evidence="5 6">
    <name type="scientific">Allomesorhizobium camelthorni</name>
    <dbReference type="NCBI Taxonomy" id="475069"/>
    <lineage>
        <taxon>Bacteria</taxon>
        <taxon>Pseudomonadati</taxon>
        <taxon>Pseudomonadota</taxon>
        <taxon>Alphaproteobacteria</taxon>
        <taxon>Hyphomicrobiales</taxon>
        <taxon>Phyllobacteriaceae</taxon>
        <taxon>Allomesorhizobium</taxon>
    </lineage>
</organism>
<proteinExistence type="inferred from homology"/>
<dbReference type="EMBL" id="JAAKZF010000001">
    <property type="protein sequence ID" value="NGO50028.1"/>
    <property type="molecule type" value="Genomic_DNA"/>
</dbReference>
<gene>
    <name evidence="4 5" type="primary">minE</name>
    <name evidence="5" type="ORF">G6N73_02355</name>
</gene>
<dbReference type="Proteomes" id="UP001642900">
    <property type="component" value="Unassembled WGS sequence"/>
</dbReference>
<comment type="function">
    <text evidence="3 4">Prevents the cell division inhibition by proteins MinC and MinD at internal division sites while permitting inhibition at polar sites. This ensures cell division at the proper site by restricting the formation of a division septum at the midpoint of the long axis of the cell.</text>
</comment>
<keyword evidence="4 5" id="KW-0132">Cell division</keyword>
<evidence type="ECO:0000313" key="5">
    <source>
        <dbReference type="EMBL" id="NGO50028.1"/>
    </source>
</evidence>
<dbReference type="AlphaFoldDB" id="A0A6G4W6S1"/>
<evidence type="ECO:0000256" key="4">
    <source>
        <dbReference type="HAMAP-Rule" id="MF_00262"/>
    </source>
</evidence>
<evidence type="ECO:0000256" key="2">
    <source>
        <dbReference type="ARBA" id="ARBA00020112"/>
    </source>
</evidence>
<sequence length="89" mass="10053">MKFFDFFSKQSSSSAPKARERLQVLLAHERSSVGQSDLVVRLREEILSVIGKHVKIDRDKVTVKMDRGEKVSTLEIDVEIPLSAKLRAA</sequence>
<comment type="similarity">
    <text evidence="1 4">Belongs to the MinE family.</text>
</comment>
<keyword evidence="6" id="KW-1185">Reference proteome</keyword>
<dbReference type="GO" id="GO:0051301">
    <property type="term" value="P:cell division"/>
    <property type="evidence" value="ECO:0007669"/>
    <property type="project" value="UniProtKB-KW"/>
</dbReference>
<keyword evidence="4" id="KW-0131">Cell cycle</keyword>
<evidence type="ECO:0000256" key="1">
    <source>
        <dbReference type="ARBA" id="ARBA00008168"/>
    </source>
</evidence>
<accession>A0A6G4W6S1</accession>
<dbReference type="SUPFAM" id="SSF55229">
    <property type="entry name" value="Cell division protein MinE topological specificity domain"/>
    <property type="match status" value="1"/>
</dbReference>
<evidence type="ECO:0000256" key="3">
    <source>
        <dbReference type="ARBA" id="ARBA00025265"/>
    </source>
</evidence>
<dbReference type="HAMAP" id="MF_00262">
    <property type="entry name" value="MinE"/>
    <property type="match status" value="1"/>
</dbReference>
<dbReference type="NCBIfam" id="NF001422">
    <property type="entry name" value="PRK00296.1"/>
    <property type="match status" value="1"/>
</dbReference>
<dbReference type="Pfam" id="PF03776">
    <property type="entry name" value="MinE"/>
    <property type="match status" value="1"/>
</dbReference>
<comment type="caution">
    <text evidence="5">The sequence shown here is derived from an EMBL/GenBank/DDBJ whole genome shotgun (WGS) entry which is preliminary data.</text>
</comment>
<name>A0A6G4W6S1_9HYPH</name>